<proteinExistence type="predicted"/>
<evidence type="ECO:0000313" key="2">
    <source>
        <dbReference type="EMBL" id="KRG00589.1"/>
    </source>
</evidence>
<sequence length="349" mass="40346">MRNLQIQAQTSINNSATSSENSETQSVEDHQSVLPPINRSAALIRAKTSWKRMKDLASEKEKENEAKRPPWRAVSVSTLPKPDKNALLRAKLLDASRRLRAGKSNVSVQTDFIPVKLMKEATTSAQDDLILLRDIGILTDGQYSIKKDGFQQYVLTYSVSQMTDCIEKANVSTQTLLPKAFQRSVSNPCLLEFKNHDKDDSNESHRKQPHQINHMLRDSTLASWHFDDDALEMDVTQHFIPYTIEPLKPWRSFVPIPFYLRGHSMVGRQKVDWYFLLQSIDDLIRESNNLLDGLQKVIQNNINIQHQRMHKTLDEIRKFHPSEFQFPSDYWLPIIEKQEVQLQLLLNSK</sequence>
<dbReference type="KEGG" id="dmo:Dmoj_GI25608"/>
<feature type="compositionally biased region" description="Basic and acidic residues" evidence="1">
    <location>
        <begin position="55"/>
        <end position="68"/>
    </location>
</feature>
<feature type="compositionally biased region" description="Low complexity" evidence="1">
    <location>
        <begin position="10"/>
        <end position="25"/>
    </location>
</feature>
<accession>A0A0Q9WXL5</accession>
<feature type="region of interest" description="Disordered" evidence="1">
    <location>
        <begin position="55"/>
        <end position="78"/>
    </location>
</feature>
<name>A0A0Q9WXL5_DROMO</name>
<dbReference type="InParanoid" id="A0A0Q9WXL5"/>
<dbReference type="OrthoDB" id="8043261at2759"/>
<feature type="region of interest" description="Disordered" evidence="1">
    <location>
        <begin position="1"/>
        <end position="38"/>
    </location>
</feature>
<dbReference type="EMBL" id="CH933806">
    <property type="protein sequence ID" value="KRG00589.1"/>
    <property type="molecule type" value="Genomic_DNA"/>
</dbReference>
<dbReference type="Proteomes" id="UP000009192">
    <property type="component" value="Unassembled WGS sequence"/>
</dbReference>
<evidence type="ECO:0000313" key="3">
    <source>
        <dbReference type="Proteomes" id="UP000009192"/>
    </source>
</evidence>
<organism evidence="2 3">
    <name type="scientific">Drosophila mojavensis</name>
    <name type="common">Fruit fly</name>
    <dbReference type="NCBI Taxonomy" id="7230"/>
    <lineage>
        <taxon>Eukaryota</taxon>
        <taxon>Metazoa</taxon>
        <taxon>Ecdysozoa</taxon>
        <taxon>Arthropoda</taxon>
        <taxon>Hexapoda</taxon>
        <taxon>Insecta</taxon>
        <taxon>Pterygota</taxon>
        <taxon>Neoptera</taxon>
        <taxon>Endopterygota</taxon>
        <taxon>Diptera</taxon>
        <taxon>Brachycera</taxon>
        <taxon>Muscomorpha</taxon>
        <taxon>Ephydroidea</taxon>
        <taxon>Drosophilidae</taxon>
        <taxon>Drosophila</taxon>
    </lineage>
</organism>
<reference evidence="2 3" key="1">
    <citation type="journal article" date="2007" name="Nature">
        <title>Evolution of genes and genomes on the Drosophila phylogeny.</title>
        <authorList>
            <consortium name="Drosophila 12 Genomes Consortium"/>
            <person name="Clark A.G."/>
            <person name="Eisen M.B."/>
            <person name="Smith D.R."/>
            <person name="Bergman C.M."/>
            <person name="Oliver B."/>
            <person name="Markow T.A."/>
            <person name="Kaufman T.C."/>
            <person name="Kellis M."/>
            <person name="Gelbart W."/>
            <person name="Iyer V.N."/>
            <person name="Pollard D.A."/>
            <person name="Sackton T.B."/>
            <person name="Larracuente A.M."/>
            <person name="Singh N.D."/>
            <person name="Abad J.P."/>
            <person name="Abt D.N."/>
            <person name="Adryan B."/>
            <person name="Aguade M."/>
            <person name="Akashi H."/>
            <person name="Anderson W.W."/>
            <person name="Aquadro C.F."/>
            <person name="Ardell D.H."/>
            <person name="Arguello R."/>
            <person name="Artieri C.G."/>
            <person name="Barbash D.A."/>
            <person name="Barker D."/>
            <person name="Barsanti P."/>
            <person name="Batterham P."/>
            <person name="Batzoglou S."/>
            <person name="Begun D."/>
            <person name="Bhutkar A."/>
            <person name="Blanco E."/>
            <person name="Bosak S.A."/>
            <person name="Bradley R.K."/>
            <person name="Brand A.D."/>
            <person name="Brent M.R."/>
            <person name="Brooks A.N."/>
            <person name="Brown R.H."/>
            <person name="Butlin R.K."/>
            <person name="Caggese C."/>
            <person name="Calvi B.R."/>
            <person name="Bernardo de Carvalho A."/>
            <person name="Caspi A."/>
            <person name="Castrezana S."/>
            <person name="Celniker S.E."/>
            <person name="Chang J.L."/>
            <person name="Chapple C."/>
            <person name="Chatterji S."/>
            <person name="Chinwalla A."/>
            <person name="Civetta A."/>
            <person name="Clifton S.W."/>
            <person name="Comeron J.M."/>
            <person name="Costello J.C."/>
            <person name="Coyne J.A."/>
            <person name="Daub J."/>
            <person name="David R.G."/>
            <person name="Delcher A.L."/>
            <person name="Delehaunty K."/>
            <person name="Do C.B."/>
            <person name="Ebling H."/>
            <person name="Edwards K."/>
            <person name="Eickbush T."/>
            <person name="Evans J.D."/>
            <person name="Filipski A."/>
            <person name="Findeiss S."/>
            <person name="Freyhult E."/>
            <person name="Fulton L."/>
            <person name="Fulton R."/>
            <person name="Garcia A.C."/>
            <person name="Gardiner A."/>
            <person name="Garfield D.A."/>
            <person name="Garvin B.E."/>
            <person name="Gibson G."/>
            <person name="Gilbert D."/>
            <person name="Gnerre S."/>
            <person name="Godfrey J."/>
            <person name="Good R."/>
            <person name="Gotea V."/>
            <person name="Gravely B."/>
            <person name="Greenberg A.J."/>
            <person name="Griffiths-Jones S."/>
            <person name="Gross S."/>
            <person name="Guigo R."/>
            <person name="Gustafson E.A."/>
            <person name="Haerty W."/>
            <person name="Hahn M.W."/>
            <person name="Halligan D.L."/>
            <person name="Halpern A.L."/>
            <person name="Halter G.M."/>
            <person name="Han M.V."/>
            <person name="Heger A."/>
            <person name="Hillier L."/>
            <person name="Hinrichs A.S."/>
            <person name="Holmes I."/>
            <person name="Hoskins R.A."/>
            <person name="Hubisz M.J."/>
            <person name="Hultmark D."/>
            <person name="Huntley M.A."/>
            <person name="Jaffe D.B."/>
            <person name="Jagadeeshan S."/>
            <person name="Jeck W.R."/>
            <person name="Johnson J."/>
            <person name="Jones C.D."/>
            <person name="Jordan W.C."/>
            <person name="Karpen G.H."/>
            <person name="Kataoka E."/>
            <person name="Keightley P.D."/>
            <person name="Kheradpour P."/>
            <person name="Kirkness E.F."/>
            <person name="Koerich L.B."/>
            <person name="Kristiansen K."/>
            <person name="Kudrna D."/>
            <person name="Kulathinal R.J."/>
            <person name="Kumar S."/>
            <person name="Kwok R."/>
            <person name="Lander E."/>
            <person name="Langley C.H."/>
            <person name="Lapoint R."/>
            <person name="Lazzaro B.P."/>
            <person name="Lee S.J."/>
            <person name="Levesque L."/>
            <person name="Li R."/>
            <person name="Lin C.F."/>
            <person name="Lin M.F."/>
            <person name="Lindblad-Toh K."/>
            <person name="Llopart A."/>
            <person name="Long M."/>
            <person name="Low L."/>
            <person name="Lozovsky E."/>
            <person name="Lu J."/>
            <person name="Luo M."/>
            <person name="Machado C.A."/>
            <person name="Makalowski W."/>
            <person name="Marzo M."/>
            <person name="Matsuda M."/>
            <person name="Matzkin L."/>
            <person name="McAllister B."/>
            <person name="McBride C.S."/>
            <person name="McKernan B."/>
            <person name="McKernan K."/>
            <person name="Mendez-Lago M."/>
            <person name="Minx P."/>
            <person name="Mollenhauer M.U."/>
            <person name="Montooth K."/>
            <person name="Mount S.M."/>
            <person name="Mu X."/>
            <person name="Myers E."/>
            <person name="Negre B."/>
            <person name="Newfeld S."/>
            <person name="Nielsen R."/>
            <person name="Noor M.A."/>
            <person name="O'Grady P."/>
            <person name="Pachter L."/>
            <person name="Papaceit M."/>
            <person name="Parisi M.J."/>
            <person name="Parisi M."/>
            <person name="Parts L."/>
            <person name="Pedersen J.S."/>
            <person name="Pesole G."/>
            <person name="Phillippy A.M."/>
            <person name="Ponting C.P."/>
            <person name="Pop M."/>
            <person name="Porcelli D."/>
            <person name="Powell J.R."/>
            <person name="Prohaska S."/>
            <person name="Pruitt K."/>
            <person name="Puig M."/>
            <person name="Quesneville H."/>
            <person name="Ram K.R."/>
            <person name="Rand D."/>
            <person name="Rasmussen M.D."/>
            <person name="Reed L.K."/>
            <person name="Reenan R."/>
            <person name="Reily A."/>
            <person name="Remington K.A."/>
            <person name="Rieger T.T."/>
            <person name="Ritchie M.G."/>
            <person name="Robin C."/>
            <person name="Rogers Y.H."/>
            <person name="Rohde C."/>
            <person name="Rozas J."/>
            <person name="Rubenfield M.J."/>
            <person name="Ruiz A."/>
            <person name="Russo S."/>
            <person name="Salzberg S.L."/>
            <person name="Sanchez-Gracia A."/>
            <person name="Saranga D.J."/>
            <person name="Sato H."/>
            <person name="Schaeffer S.W."/>
            <person name="Schatz M.C."/>
            <person name="Schlenke T."/>
            <person name="Schwartz R."/>
            <person name="Segarra C."/>
            <person name="Singh R.S."/>
            <person name="Sirot L."/>
            <person name="Sirota M."/>
            <person name="Sisneros N.B."/>
            <person name="Smith C.D."/>
            <person name="Smith T.F."/>
            <person name="Spieth J."/>
            <person name="Stage D.E."/>
            <person name="Stark A."/>
            <person name="Stephan W."/>
            <person name="Strausberg R.L."/>
            <person name="Strempel S."/>
            <person name="Sturgill D."/>
            <person name="Sutton G."/>
            <person name="Sutton G.G."/>
            <person name="Tao W."/>
            <person name="Teichmann S."/>
            <person name="Tobari Y.N."/>
            <person name="Tomimura Y."/>
            <person name="Tsolas J.M."/>
            <person name="Valente V.L."/>
            <person name="Venter E."/>
            <person name="Venter J.C."/>
            <person name="Vicario S."/>
            <person name="Vieira F.G."/>
            <person name="Vilella A.J."/>
            <person name="Villasante A."/>
            <person name="Walenz B."/>
            <person name="Wang J."/>
            <person name="Wasserman M."/>
            <person name="Watts T."/>
            <person name="Wilson D."/>
            <person name="Wilson R.K."/>
            <person name="Wing R.A."/>
            <person name="Wolfner M.F."/>
            <person name="Wong A."/>
            <person name="Wong G.K."/>
            <person name="Wu C.I."/>
            <person name="Wu G."/>
            <person name="Yamamoto D."/>
            <person name="Yang H.P."/>
            <person name="Yang S.P."/>
            <person name="Yorke J.A."/>
            <person name="Yoshida K."/>
            <person name="Zdobnov E."/>
            <person name="Zhang P."/>
            <person name="Zhang Y."/>
            <person name="Zimin A.V."/>
            <person name="Baldwin J."/>
            <person name="Abdouelleil A."/>
            <person name="Abdulkadir J."/>
            <person name="Abebe A."/>
            <person name="Abera B."/>
            <person name="Abreu J."/>
            <person name="Acer S.C."/>
            <person name="Aftuck L."/>
            <person name="Alexander A."/>
            <person name="An P."/>
            <person name="Anderson E."/>
            <person name="Anderson S."/>
            <person name="Arachi H."/>
            <person name="Azer M."/>
            <person name="Bachantsang P."/>
            <person name="Barry A."/>
            <person name="Bayul T."/>
            <person name="Berlin A."/>
            <person name="Bessette D."/>
            <person name="Bloom T."/>
            <person name="Blye J."/>
            <person name="Boguslavskiy L."/>
            <person name="Bonnet C."/>
            <person name="Boukhgalter B."/>
            <person name="Bourzgui I."/>
            <person name="Brown A."/>
            <person name="Cahill P."/>
            <person name="Channer S."/>
            <person name="Cheshatsang Y."/>
            <person name="Chuda L."/>
            <person name="Citroen M."/>
            <person name="Collymore A."/>
            <person name="Cooke P."/>
            <person name="Costello M."/>
            <person name="D'Aco K."/>
            <person name="Daza R."/>
            <person name="De Haan G."/>
            <person name="DeGray S."/>
            <person name="DeMaso C."/>
            <person name="Dhargay N."/>
            <person name="Dooley K."/>
            <person name="Dooley E."/>
            <person name="Doricent M."/>
            <person name="Dorje P."/>
            <person name="Dorjee K."/>
            <person name="Dupes A."/>
            <person name="Elong R."/>
            <person name="Falk J."/>
            <person name="Farina A."/>
            <person name="Faro S."/>
            <person name="Ferguson D."/>
            <person name="Fisher S."/>
            <person name="Foley C.D."/>
            <person name="Franke A."/>
            <person name="Friedrich D."/>
            <person name="Gadbois L."/>
            <person name="Gearin G."/>
            <person name="Gearin C.R."/>
            <person name="Giannoukos G."/>
            <person name="Goode T."/>
            <person name="Graham J."/>
            <person name="Grandbois E."/>
            <person name="Grewal S."/>
            <person name="Gyaltsen K."/>
            <person name="Hafez N."/>
            <person name="Hagos B."/>
            <person name="Hall J."/>
            <person name="Henson C."/>
            <person name="Hollinger A."/>
            <person name="Honan T."/>
            <person name="Huard M.D."/>
            <person name="Hughes L."/>
            <person name="Hurhula B."/>
            <person name="Husby M.E."/>
            <person name="Kamat A."/>
            <person name="Kanga B."/>
            <person name="Kashin S."/>
            <person name="Khazanovich D."/>
            <person name="Kisner P."/>
            <person name="Lance K."/>
            <person name="Lara M."/>
            <person name="Lee W."/>
            <person name="Lennon N."/>
            <person name="Letendre F."/>
            <person name="LeVine R."/>
            <person name="Lipovsky A."/>
            <person name="Liu X."/>
            <person name="Liu J."/>
            <person name="Liu S."/>
            <person name="Lokyitsang T."/>
            <person name="Lokyitsang Y."/>
            <person name="Lubonja R."/>
            <person name="Lui A."/>
            <person name="MacDonald P."/>
            <person name="Magnisalis V."/>
            <person name="Maru K."/>
            <person name="Matthews C."/>
            <person name="McCusker W."/>
            <person name="McDonough S."/>
            <person name="Mehta T."/>
            <person name="Meldrim J."/>
            <person name="Meneus L."/>
            <person name="Mihai O."/>
            <person name="Mihalev A."/>
            <person name="Mihova T."/>
            <person name="Mittelman R."/>
            <person name="Mlenga V."/>
            <person name="Montmayeur A."/>
            <person name="Mulrain L."/>
            <person name="Navidi A."/>
            <person name="Naylor J."/>
            <person name="Negash T."/>
            <person name="Nguyen T."/>
            <person name="Nguyen N."/>
            <person name="Nicol R."/>
            <person name="Norbu C."/>
            <person name="Norbu N."/>
            <person name="Novod N."/>
            <person name="O'Neill B."/>
            <person name="Osman S."/>
            <person name="Markiewicz E."/>
            <person name="Oyono O.L."/>
            <person name="Patti C."/>
            <person name="Phunkhang P."/>
            <person name="Pierre F."/>
            <person name="Priest M."/>
            <person name="Raghuraman S."/>
            <person name="Rege F."/>
            <person name="Reyes R."/>
            <person name="Rise C."/>
            <person name="Rogov P."/>
            <person name="Ross K."/>
            <person name="Ryan E."/>
            <person name="Settipalli S."/>
            <person name="Shea T."/>
            <person name="Sherpa N."/>
            <person name="Shi L."/>
            <person name="Shih D."/>
            <person name="Sparrow T."/>
            <person name="Spaulding J."/>
            <person name="Stalker J."/>
            <person name="Stange-Thomann N."/>
            <person name="Stavropoulos S."/>
            <person name="Stone C."/>
            <person name="Strader C."/>
            <person name="Tesfaye S."/>
            <person name="Thomson T."/>
            <person name="Thoulutsang Y."/>
            <person name="Thoulutsang D."/>
            <person name="Topham K."/>
            <person name="Topping I."/>
            <person name="Tsamla T."/>
            <person name="Vassiliev H."/>
            <person name="Vo A."/>
            <person name="Wangchuk T."/>
            <person name="Wangdi T."/>
            <person name="Weiand M."/>
            <person name="Wilkinson J."/>
            <person name="Wilson A."/>
            <person name="Yadav S."/>
            <person name="Young G."/>
            <person name="Yu Q."/>
            <person name="Zembek L."/>
            <person name="Zhong D."/>
            <person name="Zimmer A."/>
            <person name="Zwirko Z."/>
            <person name="Jaffe D.B."/>
            <person name="Alvarez P."/>
            <person name="Brockman W."/>
            <person name="Butler J."/>
            <person name="Chin C."/>
            <person name="Gnerre S."/>
            <person name="Grabherr M."/>
            <person name="Kleber M."/>
            <person name="Mauceli E."/>
            <person name="MacCallum I."/>
        </authorList>
    </citation>
    <scope>NUCLEOTIDE SEQUENCE [LARGE SCALE GENOMIC DNA]</scope>
    <source>
        <strain evidence="3">Tucson 15081-1352.22</strain>
    </source>
</reference>
<protein>
    <submittedName>
        <fullName evidence="2">Uncharacterized protein</fullName>
    </submittedName>
</protein>
<evidence type="ECO:0000256" key="1">
    <source>
        <dbReference type="SAM" id="MobiDB-lite"/>
    </source>
</evidence>
<gene>
    <name evidence="2" type="primary">Dmoj\GI25608</name>
    <name evidence="2" type="ORF">Dmoj_GI25608</name>
</gene>
<dbReference type="AlphaFoldDB" id="A0A0Q9WXL5"/>
<keyword evidence="3" id="KW-1185">Reference proteome</keyword>